<evidence type="ECO:0000313" key="2">
    <source>
        <dbReference type="Proteomes" id="UP000027834"/>
    </source>
</evidence>
<protein>
    <submittedName>
        <fullName evidence="1">Uncharacterized protein</fullName>
    </submittedName>
</protein>
<name>A0A8A8DET1_9BURK</name>
<dbReference type="GeneID" id="62016338"/>
<accession>A0A8A8DET1</accession>
<organism evidence="1 2">
    <name type="scientific">Burkholderia seminalis</name>
    <dbReference type="NCBI Taxonomy" id="488731"/>
    <lineage>
        <taxon>Bacteria</taxon>
        <taxon>Pseudomonadati</taxon>
        <taxon>Pseudomonadota</taxon>
        <taxon>Betaproteobacteria</taxon>
        <taxon>Burkholderiales</taxon>
        <taxon>Burkholderiaceae</taxon>
        <taxon>Burkholderia</taxon>
        <taxon>Burkholderia cepacia complex</taxon>
    </lineage>
</organism>
<reference evidence="1" key="2">
    <citation type="submission" date="2021-03" db="EMBL/GenBank/DDBJ databases">
        <title>Complete genome sequence of Burkholderia seminalis 869T2.</title>
        <authorList>
            <person name="Hung S.-H."/>
            <person name="Huang C.-T."/>
            <person name="Huang C.-C."/>
            <person name="Kuo C.-H."/>
        </authorList>
    </citation>
    <scope>NUCLEOTIDE SEQUENCE</scope>
    <source>
        <strain evidence="1">869T2</strain>
    </source>
</reference>
<dbReference type="AlphaFoldDB" id="A0A8A8DET1"/>
<keyword evidence="2" id="KW-1185">Reference proteome</keyword>
<sequence length="84" mass="10136">MARNTRIVAIAERVRPEARPERQIHRTLQRVSECGEYRRPVIRNPIQKNLSTDLNTGKVRWKWRMPRHRLHTTARQKWIDGRDA</sequence>
<dbReference type="RefSeq" id="WP_154233814.1">
    <property type="nucleotide sequence ID" value="NZ_CP013399.1"/>
</dbReference>
<dbReference type="EMBL" id="CP072522">
    <property type="protein sequence ID" value="QTO23158.1"/>
    <property type="molecule type" value="Genomic_DNA"/>
</dbReference>
<gene>
    <name evidence="1" type="ORF">DT99_034285</name>
</gene>
<proteinExistence type="predicted"/>
<evidence type="ECO:0000313" key="1">
    <source>
        <dbReference type="EMBL" id="QTO23158.1"/>
    </source>
</evidence>
<reference evidence="1" key="1">
    <citation type="submission" date="2014-04" db="EMBL/GenBank/DDBJ databases">
        <authorList>
            <person name="Ho Y.-N."/>
            <person name="Huang C.-C."/>
        </authorList>
    </citation>
    <scope>NUCLEOTIDE SEQUENCE</scope>
    <source>
        <strain evidence="1">869T2</strain>
    </source>
</reference>
<dbReference type="Proteomes" id="UP000027834">
    <property type="component" value="Chromosome 3"/>
</dbReference>